<dbReference type="EMBL" id="QEKY01000001">
    <property type="protein sequence ID" value="PVZ15165.1"/>
    <property type="molecule type" value="Genomic_DNA"/>
</dbReference>
<evidence type="ECO:0000256" key="4">
    <source>
        <dbReference type="ARBA" id="ARBA00023026"/>
    </source>
</evidence>
<name>A0A2U1FSM6_9PORP</name>
<keyword evidence="4" id="KW-0843">Virulence</keyword>
<protein>
    <submittedName>
        <fullName evidence="8">Putative secreted protein (Por secretion system target)</fullName>
    </submittedName>
</protein>
<dbReference type="InterPro" id="IPR026444">
    <property type="entry name" value="Secre_tail"/>
</dbReference>
<feature type="chain" id="PRO_5015432826" evidence="5">
    <location>
        <begin position="28"/>
        <end position="396"/>
    </location>
</feature>
<evidence type="ECO:0000259" key="6">
    <source>
        <dbReference type="Pfam" id="PF07675"/>
    </source>
</evidence>
<dbReference type="GeneID" id="94549800"/>
<dbReference type="InterPro" id="IPR013783">
    <property type="entry name" value="Ig-like_fold"/>
</dbReference>
<dbReference type="Proteomes" id="UP000245462">
    <property type="component" value="Unassembled WGS sequence"/>
</dbReference>
<evidence type="ECO:0000256" key="1">
    <source>
        <dbReference type="ARBA" id="ARBA00006067"/>
    </source>
</evidence>
<sequence>MRKIVFFRLFVTLLLFWLAATSLSAQNANVAKTSDPLPAKSDVILSEDFENVAFYPEYFAPINWSVIDADGDGIYWNLFLYYNFPGHNSNHCAHSASYVGGIGPVTPDNYLITPLVEGARRVTYWVSVQDADYAAEHYAVMVSTTGTAIEDFAPLFEETMTAKPAGAWYERTINLPEGTKYIAWRHYNCTDMFALKLDDVTIYSSAAEANPVTDFVATLLENNKGQLKWNYPEGYQPKSKDQGTMQLTGYNIYANGSLLAKIEDATTLEYIDSTYMMRDESLQVEYCVKAVYNDSVESAAVCGTLQYVITSTEAIQSELRLRIFPNPASDILRVEGMNADGSAFELYDTSGIRVLSREVNGANTTIDVSRLSSGFYLIKVVSGNQVHTEKIEITRD</sequence>
<dbReference type="NCBIfam" id="NF038128">
    <property type="entry name" value="choice_anch_J"/>
    <property type="match status" value="1"/>
</dbReference>
<accession>A0A2U1FSM6</accession>
<dbReference type="Gene3D" id="2.60.120.200">
    <property type="match status" value="1"/>
</dbReference>
<feature type="domain" description="Cleaved adhesin" evidence="6">
    <location>
        <begin position="60"/>
        <end position="202"/>
    </location>
</feature>
<feature type="signal peptide" evidence="5">
    <location>
        <begin position="1"/>
        <end position="27"/>
    </location>
</feature>
<keyword evidence="3" id="KW-0788">Thiol protease</keyword>
<comment type="similarity">
    <text evidence="1">Belongs to the peptidase C25 family.</text>
</comment>
<evidence type="ECO:0000256" key="5">
    <source>
        <dbReference type="SAM" id="SignalP"/>
    </source>
</evidence>
<dbReference type="GO" id="GO:0006508">
    <property type="term" value="P:proteolysis"/>
    <property type="evidence" value="ECO:0007669"/>
    <property type="project" value="UniProtKB-KW"/>
</dbReference>
<keyword evidence="3" id="KW-0378">Hydrolase</keyword>
<organism evidence="8 9">
    <name type="scientific">Porphyromonas loveana</name>
    <dbReference type="NCBI Taxonomy" id="1884669"/>
    <lineage>
        <taxon>Bacteria</taxon>
        <taxon>Pseudomonadati</taxon>
        <taxon>Bacteroidota</taxon>
        <taxon>Bacteroidia</taxon>
        <taxon>Bacteroidales</taxon>
        <taxon>Porphyromonadaceae</taxon>
        <taxon>Porphyromonas</taxon>
    </lineage>
</organism>
<evidence type="ECO:0000259" key="7">
    <source>
        <dbReference type="Pfam" id="PF18962"/>
    </source>
</evidence>
<comment type="caution">
    <text evidence="8">The sequence shown here is derived from an EMBL/GenBank/DDBJ whole genome shotgun (WGS) entry which is preliminary data.</text>
</comment>
<gene>
    <name evidence="8" type="ORF">C7382_10196</name>
</gene>
<evidence type="ECO:0000313" key="8">
    <source>
        <dbReference type="EMBL" id="PVZ15165.1"/>
    </source>
</evidence>
<evidence type="ECO:0000256" key="3">
    <source>
        <dbReference type="ARBA" id="ARBA00022807"/>
    </source>
</evidence>
<dbReference type="OrthoDB" id="1076849at2"/>
<feature type="domain" description="Secretion system C-terminal sorting" evidence="7">
    <location>
        <begin position="323"/>
        <end position="392"/>
    </location>
</feature>
<evidence type="ECO:0000256" key="2">
    <source>
        <dbReference type="ARBA" id="ARBA00022670"/>
    </source>
</evidence>
<reference evidence="8 9" key="1">
    <citation type="submission" date="2018-04" db="EMBL/GenBank/DDBJ databases">
        <title>Genomic Encyclopedia of Type Strains, Phase IV (KMG-IV): sequencing the most valuable type-strain genomes for metagenomic binning, comparative biology and taxonomic classification.</title>
        <authorList>
            <person name="Goeker M."/>
        </authorList>
    </citation>
    <scope>NUCLEOTIDE SEQUENCE [LARGE SCALE GENOMIC DNA]</scope>
    <source>
        <strain evidence="8 9">DSM 28520</strain>
    </source>
</reference>
<dbReference type="AlphaFoldDB" id="A0A2U1FSM6"/>
<evidence type="ECO:0000313" key="9">
    <source>
        <dbReference type="Proteomes" id="UP000245462"/>
    </source>
</evidence>
<dbReference type="Gene3D" id="2.60.40.10">
    <property type="entry name" value="Immunoglobulins"/>
    <property type="match status" value="1"/>
</dbReference>
<keyword evidence="9" id="KW-1185">Reference proteome</keyword>
<dbReference type="RefSeq" id="WP_116678352.1">
    <property type="nucleotide sequence ID" value="NZ_QEKY01000001.1"/>
</dbReference>
<dbReference type="NCBIfam" id="TIGR04183">
    <property type="entry name" value="Por_Secre_tail"/>
    <property type="match status" value="1"/>
</dbReference>
<dbReference type="Pfam" id="PF07675">
    <property type="entry name" value="Cleaved_Adhesin"/>
    <property type="match status" value="1"/>
</dbReference>
<dbReference type="GO" id="GO:0008234">
    <property type="term" value="F:cysteine-type peptidase activity"/>
    <property type="evidence" value="ECO:0007669"/>
    <property type="project" value="UniProtKB-KW"/>
</dbReference>
<proteinExistence type="inferred from homology"/>
<keyword evidence="2" id="KW-0645">Protease</keyword>
<dbReference type="Pfam" id="PF18962">
    <property type="entry name" value="Por_Secre_tail"/>
    <property type="match status" value="1"/>
</dbReference>
<keyword evidence="5" id="KW-0732">Signal</keyword>
<dbReference type="InterPro" id="IPR011628">
    <property type="entry name" value="Cleaved_adhesin"/>
</dbReference>